<keyword evidence="2" id="KW-1185">Reference proteome</keyword>
<dbReference type="Proteomes" id="UP001500459">
    <property type="component" value="Unassembled WGS sequence"/>
</dbReference>
<name>A0ABP7XHM6_9FLAO</name>
<evidence type="ECO:0000313" key="2">
    <source>
        <dbReference type="Proteomes" id="UP001500459"/>
    </source>
</evidence>
<proteinExistence type="predicted"/>
<evidence type="ECO:0000313" key="1">
    <source>
        <dbReference type="EMBL" id="GAA4116481.1"/>
    </source>
</evidence>
<gene>
    <name evidence="1" type="ORF">GCM10022393_17150</name>
</gene>
<organism evidence="1 2">
    <name type="scientific">Aquimarina addita</name>
    <dbReference type="NCBI Taxonomy" id="870485"/>
    <lineage>
        <taxon>Bacteria</taxon>
        <taxon>Pseudomonadati</taxon>
        <taxon>Bacteroidota</taxon>
        <taxon>Flavobacteriia</taxon>
        <taxon>Flavobacteriales</taxon>
        <taxon>Flavobacteriaceae</taxon>
        <taxon>Aquimarina</taxon>
    </lineage>
</organism>
<dbReference type="EMBL" id="BAABCW010000005">
    <property type="protein sequence ID" value="GAA4116481.1"/>
    <property type="molecule type" value="Genomic_DNA"/>
</dbReference>
<reference evidence="2" key="1">
    <citation type="journal article" date="2019" name="Int. J. Syst. Evol. Microbiol.">
        <title>The Global Catalogue of Microorganisms (GCM) 10K type strain sequencing project: providing services to taxonomists for standard genome sequencing and annotation.</title>
        <authorList>
            <consortium name="The Broad Institute Genomics Platform"/>
            <consortium name="The Broad Institute Genome Sequencing Center for Infectious Disease"/>
            <person name="Wu L."/>
            <person name="Ma J."/>
        </authorList>
    </citation>
    <scope>NUCLEOTIDE SEQUENCE [LARGE SCALE GENOMIC DNA]</scope>
    <source>
        <strain evidence="2">JCM 17106</strain>
    </source>
</reference>
<accession>A0ABP7XHM6</accession>
<evidence type="ECO:0008006" key="3">
    <source>
        <dbReference type="Google" id="ProtNLM"/>
    </source>
</evidence>
<protein>
    <recommendedName>
        <fullName evidence="3">Phage repressor protein</fullName>
    </recommendedName>
</protein>
<sequence length="100" mass="11289">MNMNWKIQKLLNGETIVSKEPGNSMLPILKSKQAVLLEPVNWEDCSAGDIVFCKVRGKCFTHLVKSKDVKRGLLISNNRGRLNGWTKNVFGKVIEIFPMS</sequence>
<comment type="caution">
    <text evidence="1">The sequence shown here is derived from an EMBL/GenBank/DDBJ whole genome shotgun (WGS) entry which is preliminary data.</text>
</comment>